<dbReference type="Proteomes" id="UP000717696">
    <property type="component" value="Unassembled WGS sequence"/>
</dbReference>
<evidence type="ECO:0000313" key="2">
    <source>
        <dbReference type="Proteomes" id="UP000717696"/>
    </source>
</evidence>
<protein>
    <submittedName>
        <fullName evidence="1">Uncharacterized protein</fullName>
    </submittedName>
</protein>
<accession>A0A9P9DDT5</accession>
<dbReference type="AlphaFoldDB" id="A0A9P9DDT5"/>
<sequence>FIHAMIDAGFTTRNNSSSVVVFKKLSEEGGRIVFHKPHPVNKIDLVLLWIIGKRMAKWFGWRRELL</sequence>
<feature type="non-terminal residue" evidence="1">
    <location>
        <position position="66"/>
    </location>
</feature>
<reference evidence="1" key="1">
    <citation type="journal article" date="2021" name="Nat. Commun.">
        <title>Genetic determinants of endophytism in the Arabidopsis root mycobiome.</title>
        <authorList>
            <person name="Mesny F."/>
            <person name="Miyauchi S."/>
            <person name="Thiergart T."/>
            <person name="Pickel B."/>
            <person name="Atanasova L."/>
            <person name="Karlsson M."/>
            <person name="Huettel B."/>
            <person name="Barry K.W."/>
            <person name="Haridas S."/>
            <person name="Chen C."/>
            <person name="Bauer D."/>
            <person name="Andreopoulos W."/>
            <person name="Pangilinan J."/>
            <person name="LaButti K."/>
            <person name="Riley R."/>
            <person name="Lipzen A."/>
            <person name="Clum A."/>
            <person name="Drula E."/>
            <person name="Henrissat B."/>
            <person name="Kohler A."/>
            <person name="Grigoriev I.V."/>
            <person name="Martin F.M."/>
            <person name="Hacquard S."/>
        </authorList>
    </citation>
    <scope>NUCLEOTIDE SEQUENCE</scope>
    <source>
        <strain evidence="1">MPI-CAGE-AT-0021</strain>
    </source>
</reference>
<evidence type="ECO:0000313" key="1">
    <source>
        <dbReference type="EMBL" id="KAH7117172.1"/>
    </source>
</evidence>
<comment type="caution">
    <text evidence="1">The sequence shown here is derived from an EMBL/GenBank/DDBJ whole genome shotgun (WGS) entry which is preliminary data.</text>
</comment>
<dbReference type="EMBL" id="JAGMUU010000034">
    <property type="protein sequence ID" value="KAH7117172.1"/>
    <property type="molecule type" value="Genomic_DNA"/>
</dbReference>
<gene>
    <name evidence="1" type="ORF">B0J13DRAFT_398905</name>
</gene>
<organism evidence="1 2">
    <name type="scientific">Dactylonectria estremocensis</name>
    <dbReference type="NCBI Taxonomy" id="1079267"/>
    <lineage>
        <taxon>Eukaryota</taxon>
        <taxon>Fungi</taxon>
        <taxon>Dikarya</taxon>
        <taxon>Ascomycota</taxon>
        <taxon>Pezizomycotina</taxon>
        <taxon>Sordariomycetes</taxon>
        <taxon>Hypocreomycetidae</taxon>
        <taxon>Hypocreales</taxon>
        <taxon>Nectriaceae</taxon>
        <taxon>Dactylonectria</taxon>
    </lineage>
</organism>
<name>A0A9P9DDT5_9HYPO</name>
<keyword evidence="2" id="KW-1185">Reference proteome</keyword>
<proteinExistence type="predicted"/>
<dbReference type="OrthoDB" id="2922289at2759"/>
<feature type="non-terminal residue" evidence="1">
    <location>
        <position position="1"/>
    </location>
</feature>